<dbReference type="EMBL" id="JAAIUW010000010">
    <property type="protein sequence ID" value="KAF7812307.1"/>
    <property type="molecule type" value="Genomic_DNA"/>
</dbReference>
<dbReference type="Proteomes" id="UP000634136">
    <property type="component" value="Unassembled WGS sequence"/>
</dbReference>
<accession>A0A834SZU7</accession>
<name>A0A834SZU7_9FABA</name>
<gene>
    <name evidence="1" type="ORF">G2W53_033283</name>
</gene>
<proteinExistence type="predicted"/>
<organism evidence="1 2">
    <name type="scientific">Senna tora</name>
    <dbReference type="NCBI Taxonomy" id="362788"/>
    <lineage>
        <taxon>Eukaryota</taxon>
        <taxon>Viridiplantae</taxon>
        <taxon>Streptophyta</taxon>
        <taxon>Embryophyta</taxon>
        <taxon>Tracheophyta</taxon>
        <taxon>Spermatophyta</taxon>
        <taxon>Magnoliopsida</taxon>
        <taxon>eudicotyledons</taxon>
        <taxon>Gunneridae</taxon>
        <taxon>Pentapetalae</taxon>
        <taxon>rosids</taxon>
        <taxon>fabids</taxon>
        <taxon>Fabales</taxon>
        <taxon>Fabaceae</taxon>
        <taxon>Caesalpinioideae</taxon>
        <taxon>Cassia clade</taxon>
        <taxon>Senna</taxon>
    </lineage>
</organism>
<keyword evidence="2" id="KW-1185">Reference proteome</keyword>
<evidence type="ECO:0000313" key="2">
    <source>
        <dbReference type="Proteomes" id="UP000634136"/>
    </source>
</evidence>
<sequence>MREKDDKRRDARFRTPSFRRKLAGETRFHTLPDFNELQGNSRAHCIEAY</sequence>
<evidence type="ECO:0000313" key="1">
    <source>
        <dbReference type="EMBL" id="KAF7812307.1"/>
    </source>
</evidence>
<dbReference type="AlphaFoldDB" id="A0A834SZU7"/>
<comment type="caution">
    <text evidence="1">The sequence shown here is derived from an EMBL/GenBank/DDBJ whole genome shotgun (WGS) entry which is preliminary data.</text>
</comment>
<reference evidence="1" key="1">
    <citation type="submission" date="2020-09" db="EMBL/GenBank/DDBJ databases">
        <title>Genome-Enabled Discovery of Anthraquinone Biosynthesis in Senna tora.</title>
        <authorList>
            <person name="Kang S.-H."/>
            <person name="Pandey R.P."/>
            <person name="Lee C.-M."/>
            <person name="Sim J.-S."/>
            <person name="Jeong J.-T."/>
            <person name="Choi B.-S."/>
            <person name="Jung M."/>
            <person name="Ginzburg D."/>
            <person name="Zhao K."/>
            <person name="Won S.Y."/>
            <person name="Oh T.-J."/>
            <person name="Yu Y."/>
            <person name="Kim N.-H."/>
            <person name="Lee O.R."/>
            <person name="Lee T.-H."/>
            <person name="Bashyal P."/>
            <person name="Kim T.-S."/>
            <person name="Lee W.-H."/>
            <person name="Kawkins C."/>
            <person name="Kim C.-K."/>
            <person name="Kim J.S."/>
            <person name="Ahn B.O."/>
            <person name="Rhee S.Y."/>
            <person name="Sohng J.K."/>
        </authorList>
    </citation>
    <scope>NUCLEOTIDE SEQUENCE</scope>
    <source>
        <tissue evidence="1">Leaf</tissue>
    </source>
</reference>
<protein>
    <submittedName>
        <fullName evidence="1">Uncharacterized protein</fullName>
    </submittedName>
</protein>